<proteinExistence type="predicted"/>
<name>A0ABT0RMW3_9SPHN</name>
<organism evidence="2 3">
    <name type="scientific">Sphingomonas alba</name>
    <dbReference type="NCBI Taxonomy" id="2908208"/>
    <lineage>
        <taxon>Bacteria</taxon>
        <taxon>Pseudomonadati</taxon>
        <taxon>Pseudomonadota</taxon>
        <taxon>Alphaproteobacteria</taxon>
        <taxon>Sphingomonadales</taxon>
        <taxon>Sphingomonadaceae</taxon>
        <taxon>Sphingomonas</taxon>
    </lineage>
</organism>
<keyword evidence="1" id="KW-0812">Transmembrane</keyword>
<accession>A0ABT0RMW3</accession>
<keyword evidence="1" id="KW-0472">Membrane</keyword>
<evidence type="ECO:0000256" key="1">
    <source>
        <dbReference type="SAM" id="Phobius"/>
    </source>
</evidence>
<gene>
    <name evidence="2" type="ORF">LZ536_08120</name>
</gene>
<dbReference type="EMBL" id="JAMGBD010000001">
    <property type="protein sequence ID" value="MCL6683865.1"/>
    <property type="molecule type" value="Genomic_DNA"/>
</dbReference>
<dbReference type="Proteomes" id="UP001165363">
    <property type="component" value="Unassembled WGS sequence"/>
</dbReference>
<evidence type="ECO:0000313" key="3">
    <source>
        <dbReference type="Proteomes" id="UP001165363"/>
    </source>
</evidence>
<comment type="caution">
    <text evidence="2">The sequence shown here is derived from an EMBL/GenBank/DDBJ whole genome shotgun (WGS) entry which is preliminary data.</text>
</comment>
<keyword evidence="1" id="KW-1133">Transmembrane helix</keyword>
<reference evidence="2" key="1">
    <citation type="submission" date="2022-05" db="EMBL/GenBank/DDBJ databases">
        <authorList>
            <person name="Jo J.-H."/>
            <person name="Im W.-T."/>
        </authorList>
    </citation>
    <scope>NUCLEOTIDE SEQUENCE</scope>
    <source>
        <strain evidence="2">SE158</strain>
    </source>
</reference>
<protein>
    <submittedName>
        <fullName evidence="2">Uncharacterized protein</fullName>
    </submittedName>
</protein>
<evidence type="ECO:0000313" key="2">
    <source>
        <dbReference type="EMBL" id="MCL6683865.1"/>
    </source>
</evidence>
<keyword evidence="3" id="KW-1185">Reference proteome</keyword>
<dbReference type="RefSeq" id="WP_249847952.1">
    <property type="nucleotide sequence ID" value="NZ_JAMGBD010000001.1"/>
</dbReference>
<sequence length="239" mass="26416">MFRSVRHWWGSGRGKVSARLFLFEFVVVVAGVLTAQALASWVAGRAEQRAVSDEDKRVRYEIGRARQVAGVWSAAVPCLVQRVESVARQAATTDPIDADELKVPRFFGYTVEPVSADMDREFHAQLGNERVDNYAVIISASATIRDSYREVRRGWDRLALLDPALGSPSDADRSTVRDVAIQLRSQLELIRTAAESIDSTAAGLGIAPLTSGADFGAVLPVKNCSEIWRTGQIWREDRR</sequence>
<feature type="transmembrane region" description="Helical" evidence="1">
    <location>
        <begin position="21"/>
        <end position="43"/>
    </location>
</feature>